<feature type="compositionally biased region" description="Basic and acidic residues" evidence="1">
    <location>
        <begin position="946"/>
        <end position="974"/>
    </location>
</feature>
<feature type="compositionally biased region" description="Polar residues" evidence="1">
    <location>
        <begin position="196"/>
        <end position="207"/>
    </location>
</feature>
<feature type="region of interest" description="Disordered" evidence="1">
    <location>
        <begin position="356"/>
        <end position="493"/>
    </location>
</feature>
<feature type="compositionally biased region" description="Basic and acidic residues" evidence="1">
    <location>
        <begin position="569"/>
        <end position="578"/>
    </location>
</feature>
<feature type="compositionally biased region" description="Low complexity" evidence="1">
    <location>
        <begin position="66"/>
        <end position="76"/>
    </location>
</feature>
<dbReference type="GeneID" id="112277943"/>
<dbReference type="AlphaFoldDB" id="A0A7I4FK95"/>
<dbReference type="EMBL" id="ABEU02000002">
    <property type="status" value="NOT_ANNOTATED_CDS"/>
    <property type="molecule type" value="Genomic_DNA"/>
</dbReference>
<accession>A0A7I4FK95</accession>
<dbReference type="Gramene" id="Pp3c2_20530V3.5">
    <property type="protein sequence ID" value="Pp3c2_20530V3.5"/>
    <property type="gene ID" value="Pp3c2_20530"/>
</dbReference>
<organism evidence="2 3">
    <name type="scientific">Physcomitrium patens</name>
    <name type="common">Spreading-leaved earth moss</name>
    <name type="synonym">Physcomitrella patens</name>
    <dbReference type="NCBI Taxonomy" id="3218"/>
    <lineage>
        <taxon>Eukaryota</taxon>
        <taxon>Viridiplantae</taxon>
        <taxon>Streptophyta</taxon>
        <taxon>Embryophyta</taxon>
        <taxon>Bryophyta</taxon>
        <taxon>Bryophytina</taxon>
        <taxon>Bryopsida</taxon>
        <taxon>Funariidae</taxon>
        <taxon>Funariales</taxon>
        <taxon>Funariaceae</taxon>
        <taxon>Physcomitrium</taxon>
    </lineage>
</organism>
<feature type="compositionally biased region" description="Basic and acidic residues" evidence="1">
    <location>
        <begin position="720"/>
        <end position="845"/>
    </location>
</feature>
<dbReference type="SUPFAM" id="SSF46565">
    <property type="entry name" value="Chaperone J-domain"/>
    <property type="match status" value="1"/>
</dbReference>
<dbReference type="PANTHER" id="PTHR23172">
    <property type="entry name" value="AUXILIN/CYCLIN G-ASSOCIATED KINASE-RELATED"/>
    <property type="match status" value="1"/>
</dbReference>
<feature type="compositionally biased region" description="Pro residues" evidence="1">
    <location>
        <begin position="542"/>
        <end position="553"/>
    </location>
</feature>
<gene>
    <name evidence="2" type="primary">LOC112277943</name>
</gene>
<dbReference type="PANTHER" id="PTHR23172:SF19">
    <property type="entry name" value="J DOMAIN-CONTAINING PROTEIN"/>
    <property type="match status" value="1"/>
</dbReference>
<reference evidence="2" key="3">
    <citation type="submission" date="2020-12" db="UniProtKB">
        <authorList>
            <consortium name="EnsemblPlants"/>
        </authorList>
    </citation>
    <scope>IDENTIFICATION</scope>
</reference>
<reference evidence="2 3" key="2">
    <citation type="journal article" date="2018" name="Plant J.">
        <title>The Physcomitrella patens chromosome-scale assembly reveals moss genome structure and evolution.</title>
        <authorList>
            <person name="Lang D."/>
            <person name="Ullrich K.K."/>
            <person name="Murat F."/>
            <person name="Fuchs J."/>
            <person name="Jenkins J."/>
            <person name="Haas F.B."/>
            <person name="Piednoel M."/>
            <person name="Gundlach H."/>
            <person name="Van Bel M."/>
            <person name="Meyberg R."/>
            <person name="Vives C."/>
            <person name="Morata J."/>
            <person name="Symeonidi A."/>
            <person name="Hiss M."/>
            <person name="Muchero W."/>
            <person name="Kamisugi Y."/>
            <person name="Saleh O."/>
            <person name="Blanc G."/>
            <person name="Decker E.L."/>
            <person name="van Gessel N."/>
            <person name="Grimwood J."/>
            <person name="Hayes R.D."/>
            <person name="Graham S.W."/>
            <person name="Gunter L.E."/>
            <person name="McDaniel S.F."/>
            <person name="Hoernstein S.N.W."/>
            <person name="Larsson A."/>
            <person name="Li F.W."/>
            <person name="Perroud P.F."/>
            <person name="Phillips J."/>
            <person name="Ranjan P."/>
            <person name="Rokshar D.S."/>
            <person name="Rothfels C.J."/>
            <person name="Schneider L."/>
            <person name="Shu S."/>
            <person name="Stevenson D.W."/>
            <person name="Thummler F."/>
            <person name="Tillich M."/>
            <person name="Villarreal Aguilar J.C."/>
            <person name="Widiez T."/>
            <person name="Wong G.K."/>
            <person name="Wymore A."/>
            <person name="Zhang Y."/>
            <person name="Zimmer A.D."/>
            <person name="Quatrano R.S."/>
            <person name="Mayer K.F.X."/>
            <person name="Goodstein D."/>
            <person name="Casacuberta J.M."/>
            <person name="Vandepoele K."/>
            <person name="Reski R."/>
            <person name="Cuming A.C."/>
            <person name="Tuskan G.A."/>
            <person name="Maumus F."/>
            <person name="Salse J."/>
            <person name="Schmutz J."/>
            <person name="Rensing S.A."/>
        </authorList>
    </citation>
    <scope>NUCLEOTIDE SEQUENCE [LARGE SCALE GENOMIC DNA]</scope>
    <source>
        <strain evidence="2 3">cv. Gransden 2004</strain>
    </source>
</reference>
<feature type="compositionally biased region" description="Polar residues" evidence="1">
    <location>
        <begin position="307"/>
        <end position="317"/>
    </location>
</feature>
<feature type="region of interest" description="Disordered" evidence="1">
    <location>
        <begin position="11"/>
        <end position="115"/>
    </location>
</feature>
<keyword evidence="3" id="KW-1185">Reference proteome</keyword>
<feature type="region of interest" description="Disordered" evidence="1">
    <location>
        <begin position="148"/>
        <end position="177"/>
    </location>
</feature>
<feature type="compositionally biased region" description="Basic and acidic residues" evidence="1">
    <location>
        <begin position="598"/>
        <end position="708"/>
    </location>
</feature>
<dbReference type="Proteomes" id="UP000006727">
    <property type="component" value="Chromosome 2"/>
</dbReference>
<dbReference type="Gene3D" id="1.10.287.110">
    <property type="entry name" value="DnaJ domain"/>
    <property type="match status" value="1"/>
</dbReference>
<evidence type="ECO:0000256" key="1">
    <source>
        <dbReference type="SAM" id="MobiDB-lite"/>
    </source>
</evidence>
<feature type="compositionally biased region" description="Polar residues" evidence="1">
    <location>
        <begin position="856"/>
        <end position="873"/>
    </location>
</feature>
<feature type="compositionally biased region" description="Low complexity" evidence="1">
    <location>
        <begin position="356"/>
        <end position="367"/>
    </location>
</feature>
<dbReference type="RefSeq" id="XP_024366600.1">
    <property type="nucleotide sequence ID" value="XM_024510832.2"/>
</dbReference>
<feature type="compositionally biased region" description="Polar residues" evidence="1">
    <location>
        <begin position="382"/>
        <end position="401"/>
    </location>
</feature>
<feature type="region of interest" description="Disordered" evidence="1">
    <location>
        <begin position="537"/>
        <end position="708"/>
    </location>
</feature>
<feature type="region of interest" description="Disordered" evidence="1">
    <location>
        <begin position="720"/>
        <end position="909"/>
    </location>
</feature>
<dbReference type="InterPro" id="IPR036869">
    <property type="entry name" value="J_dom_sf"/>
</dbReference>
<evidence type="ECO:0000313" key="3">
    <source>
        <dbReference type="Proteomes" id="UP000006727"/>
    </source>
</evidence>
<feature type="compositionally biased region" description="Low complexity" evidence="1">
    <location>
        <begin position="153"/>
        <end position="164"/>
    </location>
</feature>
<feature type="region of interest" description="Disordered" evidence="1">
    <location>
        <begin position="946"/>
        <end position="976"/>
    </location>
</feature>
<proteinExistence type="predicted"/>
<evidence type="ECO:0008006" key="4">
    <source>
        <dbReference type="Google" id="ProtNLM"/>
    </source>
</evidence>
<feature type="compositionally biased region" description="Polar residues" evidence="1">
    <location>
        <begin position="103"/>
        <end position="114"/>
    </location>
</feature>
<reference evidence="2 3" key="1">
    <citation type="journal article" date="2008" name="Science">
        <title>The Physcomitrella genome reveals evolutionary insights into the conquest of land by plants.</title>
        <authorList>
            <person name="Rensing S."/>
            <person name="Lang D."/>
            <person name="Zimmer A."/>
            <person name="Terry A."/>
            <person name="Salamov A."/>
            <person name="Shapiro H."/>
            <person name="Nishiyama T."/>
            <person name="Perroud P.-F."/>
            <person name="Lindquist E."/>
            <person name="Kamisugi Y."/>
            <person name="Tanahashi T."/>
            <person name="Sakakibara K."/>
            <person name="Fujita T."/>
            <person name="Oishi K."/>
            <person name="Shin-I T."/>
            <person name="Kuroki Y."/>
            <person name="Toyoda A."/>
            <person name="Suzuki Y."/>
            <person name="Hashimoto A."/>
            <person name="Yamaguchi K."/>
            <person name="Sugano A."/>
            <person name="Kohara Y."/>
            <person name="Fujiyama A."/>
            <person name="Anterola A."/>
            <person name="Aoki S."/>
            <person name="Ashton N."/>
            <person name="Barbazuk W.B."/>
            <person name="Barker E."/>
            <person name="Bennetzen J."/>
            <person name="Bezanilla M."/>
            <person name="Blankenship R."/>
            <person name="Cho S.H."/>
            <person name="Dutcher S."/>
            <person name="Estelle M."/>
            <person name="Fawcett J.A."/>
            <person name="Gundlach H."/>
            <person name="Hanada K."/>
            <person name="Heyl A."/>
            <person name="Hicks K.A."/>
            <person name="Hugh J."/>
            <person name="Lohr M."/>
            <person name="Mayer K."/>
            <person name="Melkozernov A."/>
            <person name="Murata T."/>
            <person name="Nelson D."/>
            <person name="Pils B."/>
            <person name="Prigge M."/>
            <person name="Reiss B."/>
            <person name="Renner T."/>
            <person name="Rombauts S."/>
            <person name="Rushton P."/>
            <person name="Sanderfoot A."/>
            <person name="Schween G."/>
            <person name="Shiu S.-H."/>
            <person name="Stueber K."/>
            <person name="Theodoulou F.L."/>
            <person name="Tu H."/>
            <person name="Van de Peer Y."/>
            <person name="Verrier P.J."/>
            <person name="Waters E."/>
            <person name="Wood A."/>
            <person name="Yang L."/>
            <person name="Cove D."/>
            <person name="Cuming A."/>
            <person name="Hasebe M."/>
            <person name="Lucas S."/>
            <person name="Mishler D.B."/>
            <person name="Reski R."/>
            <person name="Grigoriev I."/>
            <person name="Quatrano R.S."/>
            <person name="Boore J.L."/>
        </authorList>
    </citation>
    <scope>NUCLEOTIDE SEQUENCE [LARGE SCALE GENOMIC DNA]</scope>
    <source>
        <strain evidence="2 3">cv. Gransden 2004</strain>
    </source>
</reference>
<dbReference type="EnsemblPlants" id="Pp3c2_20530V3.5">
    <property type="protein sequence ID" value="Pp3c2_20530V3.5"/>
    <property type="gene ID" value="Pp3c2_20530"/>
</dbReference>
<protein>
    <recommendedName>
        <fullName evidence="4">J domain-containing protein</fullName>
    </recommendedName>
</protein>
<feature type="compositionally biased region" description="Polar residues" evidence="1">
    <location>
        <begin position="425"/>
        <end position="436"/>
    </location>
</feature>
<feature type="region of interest" description="Disordered" evidence="1">
    <location>
        <begin position="196"/>
        <end position="324"/>
    </location>
</feature>
<feature type="compositionally biased region" description="Polar residues" evidence="1">
    <location>
        <begin position="886"/>
        <end position="895"/>
    </location>
</feature>
<feature type="compositionally biased region" description="Polar residues" evidence="1">
    <location>
        <begin position="217"/>
        <end position="228"/>
    </location>
</feature>
<name>A0A7I4FK95_PHYPA</name>
<feature type="compositionally biased region" description="Gly residues" evidence="1">
    <location>
        <begin position="25"/>
        <end position="43"/>
    </location>
</feature>
<evidence type="ECO:0000313" key="2">
    <source>
        <dbReference type="EnsemblPlants" id="Pp3c2_20530V3.5"/>
    </source>
</evidence>
<sequence>MDDFANLLHQDYGLKPSGKSMPMAGGVGSHSGGAGSGAGGMGRSGSASRMASNEDVFDSIFNPPLSSGGDASSSRSIYDDLLGGPPMASRASNDTFGDLLDGFNSSGSRSQSIQDPFADDLLGGFSAVKPPQPKAYTSARSLDGIFSEDFGHTRTSSHTSSASHNIDDPFSAFDVPKPKLAQSQTMFSNEWNFSASKSASRGGTLHSSIDGDLLGGFSTSAGRSKQATPSRSPPSSPPRAKHSEPVYDDILPGFGGGDRRKKESVAEADAMRGIPIITTDDDDDVFSNVPSSTSAATPDPFRDIPATKSTTDASQGTPAIVPLDADEMRGIPLMSSSPIFDDDPFVSAAKVDPFASIISDSIPPSASYTDPLEPFNMPPASGSFSSNATEGSKNQDNNGSGSYDPLDGFSNPPPVATSQVEEDSTPNLSRSGSNGREGSPGPGTLDDRPSRRGFGSVPFNVDISETPEVASPSFMSGRNEVGTKSDLNGFTSRFGNGFKYDEPFMAAGESNNKYNVDKVPVDVFEENWLSVDDMKLVTSPTIAPPPSRAPPRPGLDRKTSSRSYANYRDSVDENRGRSNELPVYGNRSTGSDVSNESELERERAASREREAALVQKEREAAERERALRQKERERQREREKQREREREREIARQREQEKQREREREIERQREQEKRRESEREIERLREQENSEALDRAKKAAEKAAREAQYRMEKAAAERAIAEARERAERASTARQTDENAEKARRAAEKAAAERAIAEARERAERAALQRAAAAREKEQREKEQKEREEREKRERDEREKRERDERARRERAKEEREREKERREKEEREKERERDRRRDRERGGAEPTWPAGASSRATSEPRQRPPTNQPSASFGGDARRPSPTNPVYSSTGSSPAPHPTTRKPQPPVKIVDDWTTLLTQTAPAGDQFQEIPGETAERRKLRLERHQKTHERAQQALKEKNDRDQAQLKEQAERSMAAGNLDAEIRRWATGKEGNLRALLSSLHLILWPETNWKPVSLTDLITGISVKKSYQRAILCVHPDKVQQKGANVQQKYIAEKVFDLLKEAFARFNSTELY</sequence>